<comment type="catalytic activity">
    <reaction evidence="1">
        <text>Thiol-dependent hydrolysis of ester, thioester, amide, peptide and isopeptide bonds formed by the C-terminal Gly of ubiquitin (a 76-residue protein attached to proteins as an intracellular targeting signal).</text>
        <dbReference type="EC" id="3.4.19.12"/>
    </reaction>
</comment>
<dbReference type="GO" id="GO:0016579">
    <property type="term" value="P:protein deubiquitination"/>
    <property type="evidence" value="ECO:0007669"/>
    <property type="project" value="InterPro"/>
</dbReference>
<proteinExistence type="predicted"/>
<evidence type="ECO:0000313" key="5">
    <source>
        <dbReference type="Proteomes" id="UP000267029"/>
    </source>
</evidence>
<dbReference type="EC" id="3.4.19.12" evidence="2"/>
<evidence type="ECO:0000256" key="1">
    <source>
        <dbReference type="ARBA" id="ARBA00000707"/>
    </source>
</evidence>
<accession>A0A0R3UKE4</accession>
<dbReference type="EMBL" id="UXSR01005445">
    <property type="protein sequence ID" value="VDD82051.1"/>
    <property type="molecule type" value="Genomic_DNA"/>
</dbReference>
<name>A0A0R3UKE4_MESCO</name>
<dbReference type="InterPro" id="IPR028889">
    <property type="entry name" value="USP"/>
</dbReference>
<dbReference type="InterPro" id="IPR038765">
    <property type="entry name" value="Papain-like_cys_pep_sf"/>
</dbReference>
<dbReference type="SUPFAM" id="SSF54001">
    <property type="entry name" value="Cysteine proteinases"/>
    <property type="match status" value="1"/>
</dbReference>
<dbReference type="PANTHER" id="PTHR21646">
    <property type="entry name" value="UBIQUITIN CARBOXYL-TERMINAL HYDROLASE"/>
    <property type="match status" value="1"/>
</dbReference>
<dbReference type="InterPro" id="IPR001394">
    <property type="entry name" value="Peptidase_C19_UCH"/>
</dbReference>
<dbReference type="InterPro" id="IPR050185">
    <property type="entry name" value="Ub_carboxyl-term_hydrolase"/>
</dbReference>
<dbReference type="PROSITE" id="PS00973">
    <property type="entry name" value="USP_2"/>
    <property type="match status" value="1"/>
</dbReference>
<keyword evidence="5" id="KW-1185">Reference proteome</keyword>
<dbReference type="GO" id="GO:0004843">
    <property type="term" value="F:cysteine-type deubiquitinase activity"/>
    <property type="evidence" value="ECO:0007669"/>
    <property type="project" value="UniProtKB-EC"/>
</dbReference>
<evidence type="ECO:0000259" key="3">
    <source>
        <dbReference type="PROSITE" id="PS50235"/>
    </source>
</evidence>
<feature type="domain" description="USP" evidence="3">
    <location>
        <begin position="1"/>
        <end position="684"/>
    </location>
</feature>
<dbReference type="PANTHER" id="PTHR21646:SF46">
    <property type="entry name" value="UBIQUITIN CARBOXYL-TERMINAL HYDROLASE"/>
    <property type="match status" value="1"/>
</dbReference>
<dbReference type="Gene3D" id="3.90.70.10">
    <property type="entry name" value="Cysteine proteinases"/>
    <property type="match status" value="2"/>
</dbReference>
<dbReference type="Pfam" id="PF00443">
    <property type="entry name" value="UCH"/>
    <property type="match status" value="1"/>
</dbReference>
<evidence type="ECO:0000313" key="4">
    <source>
        <dbReference type="EMBL" id="VDD82051.1"/>
    </source>
</evidence>
<dbReference type="PROSITE" id="PS50235">
    <property type="entry name" value="USP_3"/>
    <property type="match status" value="1"/>
</dbReference>
<gene>
    <name evidence="4" type="ORF">MCOS_LOCUS8054</name>
</gene>
<reference evidence="4 5" key="1">
    <citation type="submission" date="2018-10" db="EMBL/GenBank/DDBJ databases">
        <authorList>
            <consortium name="Pathogen Informatics"/>
        </authorList>
    </citation>
    <scope>NUCLEOTIDE SEQUENCE [LARGE SCALE GENOMIC DNA]</scope>
</reference>
<evidence type="ECO:0000256" key="2">
    <source>
        <dbReference type="ARBA" id="ARBA00012759"/>
    </source>
</evidence>
<protein>
    <recommendedName>
        <fullName evidence="2">ubiquitinyl hydrolase 1</fullName>
        <ecNumber evidence="2">3.4.19.12</ecNumber>
    </recommendedName>
</protein>
<sequence length="684" mass="77599">MGNTCYLNSVIQCLHMTPSLTDRIRKHLTPETKLSKKYIKLMDKMEKKEHMVLCPQALRSVFVQRCPQFNSFSQQDAQEFLTILIDLLNEELKKKATSTLSRKISAAQPGGMHGTFSPRQRVSASSQAWENFCLENDSPVTSTFYGLFESRCQFRDCGHESSVFDPFSSLTLPFPMAETHLVTIKVVPFFGAVPEIVHVQTSGPEESSYVRHELSRKYSCLPTQLFFCVLSKGVIMKCSIEPELPGPTSELWAFILSQRPPLNREKLTSVPSKILTIVAQNRVLSVLAPVHFSFKVPFEYPLFKETSVKPELFGIPNVLQVSASSTNRELYWLVERCIHRFHQSSRKPELHEGCRRAASKWHTLHLDGIYRPSSRPCSASDWRNVLHWLGIRPVRTANGTKCMRFVVYQTPGSIFLNSRPCQGLGGCARGARGPSMLSHDFLLKTSTTFSSLFPFNRMCYGCSIPCDSNNLSLVHSRDGCVYLTIDWNLAAYVNEYQLAQQMVSVSYFSSNLLKYGTAVRRRDTFEEDLPPAKRPIQLTSLLNNFFGEESVQEEQGVVCEPCGSKKSFAKSIAICNLPDTLVSYSFFAQAKLAFLHTQLISLKRFQATRHGWRKSSRDVCFPLTSLDMRPYLATDSSDSDDAVYDLYAVVNHVGNLDEGHYYAFVRNEDERWFQVNDTECCVSK</sequence>
<dbReference type="AlphaFoldDB" id="A0A0R3UKE4"/>
<dbReference type="Proteomes" id="UP000267029">
    <property type="component" value="Unassembled WGS sequence"/>
</dbReference>
<dbReference type="CDD" id="cd02257">
    <property type="entry name" value="Peptidase_C19"/>
    <property type="match status" value="1"/>
</dbReference>
<dbReference type="STRING" id="53468.A0A0R3UKE4"/>
<organism evidence="4 5">
    <name type="scientific">Mesocestoides corti</name>
    <name type="common">Flatworm</name>
    <dbReference type="NCBI Taxonomy" id="53468"/>
    <lineage>
        <taxon>Eukaryota</taxon>
        <taxon>Metazoa</taxon>
        <taxon>Spiralia</taxon>
        <taxon>Lophotrochozoa</taxon>
        <taxon>Platyhelminthes</taxon>
        <taxon>Cestoda</taxon>
        <taxon>Eucestoda</taxon>
        <taxon>Cyclophyllidea</taxon>
        <taxon>Mesocestoididae</taxon>
        <taxon>Mesocestoides</taxon>
    </lineage>
</organism>
<dbReference type="InterPro" id="IPR018200">
    <property type="entry name" value="USP_CS"/>
</dbReference>
<dbReference type="OrthoDB" id="292964at2759"/>